<dbReference type="Proteomes" id="UP000829291">
    <property type="component" value="Chromosome 5"/>
</dbReference>
<dbReference type="PANTHER" id="PTHR24361">
    <property type="entry name" value="MITOGEN-ACTIVATED KINASE KINASE KINASE"/>
    <property type="match status" value="1"/>
</dbReference>
<dbReference type="Pfam" id="PF00069">
    <property type="entry name" value="Pkinase"/>
    <property type="match status" value="1"/>
</dbReference>
<evidence type="ECO:0000256" key="1">
    <source>
        <dbReference type="SAM" id="MobiDB-lite"/>
    </source>
</evidence>
<keyword evidence="4" id="KW-0808">Transferase</keyword>
<dbReference type="InterPro" id="IPR053235">
    <property type="entry name" value="Ser_Thr_kinase"/>
</dbReference>
<dbReference type="SMART" id="SM00220">
    <property type="entry name" value="S_TKc"/>
    <property type="match status" value="1"/>
</dbReference>
<feature type="region of interest" description="Disordered" evidence="1">
    <location>
        <begin position="1"/>
        <end position="24"/>
    </location>
</feature>
<dbReference type="RefSeq" id="XP_015515595.1">
    <property type="nucleotide sequence ID" value="XM_015660109.2"/>
</dbReference>
<keyword evidence="3" id="KW-1185">Reference proteome</keyword>
<gene>
    <name evidence="4" type="primary">LOC107221198</name>
</gene>
<evidence type="ECO:0000313" key="3">
    <source>
        <dbReference type="Proteomes" id="UP000829291"/>
    </source>
</evidence>
<dbReference type="OrthoDB" id="4062651at2759"/>
<dbReference type="SUPFAM" id="SSF56112">
    <property type="entry name" value="Protein kinase-like (PK-like)"/>
    <property type="match status" value="1"/>
</dbReference>
<dbReference type="PROSITE" id="PS50011">
    <property type="entry name" value="PROTEIN_KINASE_DOM"/>
    <property type="match status" value="1"/>
</dbReference>
<protein>
    <submittedName>
        <fullName evidence="4">Lymphokine-activated killer T-cell-originated protein kinase</fullName>
    </submittedName>
</protein>
<keyword evidence="4" id="KW-0418">Kinase</keyword>
<dbReference type="InParanoid" id="A0A6J0BLW2"/>
<dbReference type="KEGG" id="nlo:107221198"/>
<dbReference type="FunCoup" id="A0A6J0BLW2">
    <property type="interactions" value="126"/>
</dbReference>
<dbReference type="InterPro" id="IPR000719">
    <property type="entry name" value="Prot_kinase_dom"/>
</dbReference>
<dbReference type="InterPro" id="IPR008271">
    <property type="entry name" value="Ser/Thr_kinase_AS"/>
</dbReference>
<evidence type="ECO:0000259" key="2">
    <source>
        <dbReference type="PROSITE" id="PS50011"/>
    </source>
</evidence>
<dbReference type="GeneID" id="107221198"/>
<dbReference type="Gene3D" id="3.30.200.20">
    <property type="entry name" value="Phosphorylase Kinase, domain 1"/>
    <property type="match status" value="1"/>
</dbReference>
<dbReference type="GO" id="GO:0004674">
    <property type="term" value="F:protein serine/threonine kinase activity"/>
    <property type="evidence" value="ECO:0007669"/>
    <property type="project" value="TreeGrafter"/>
</dbReference>
<accession>A0A6J0BLW2</accession>
<dbReference type="InterPro" id="IPR011009">
    <property type="entry name" value="Kinase-like_dom_sf"/>
</dbReference>
<dbReference type="PROSITE" id="PS00108">
    <property type="entry name" value="PROTEIN_KINASE_ST"/>
    <property type="match status" value="1"/>
</dbReference>
<reference evidence="4" key="1">
    <citation type="submission" date="2025-08" db="UniProtKB">
        <authorList>
            <consortium name="RefSeq"/>
        </authorList>
    </citation>
    <scope>IDENTIFICATION</scope>
    <source>
        <tissue evidence="4">Thorax and Abdomen</tissue>
    </source>
</reference>
<feature type="domain" description="Protein kinase" evidence="2">
    <location>
        <begin position="31"/>
        <end position="333"/>
    </location>
</feature>
<dbReference type="GO" id="GO:0005737">
    <property type="term" value="C:cytoplasm"/>
    <property type="evidence" value="ECO:0007669"/>
    <property type="project" value="TreeGrafter"/>
</dbReference>
<dbReference type="GO" id="GO:0005524">
    <property type="term" value="F:ATP binding"/>
    <property type="evidence" value="ECO:0007669"/>
    <property type="project" value="InterPro"/>
</dbReference>
<evidence type="ECO:0000313" key="4">
    <source>
        <dbReference type="RefSeq" id="XP_015515595.1"/>
    </source>
</evidence>
<proteinExistence type="predicted"/>
<organism evidence="4">
    <name type="scientific">Neodiprion lecontei</name>
    <name type="common">Redheaded pine sawfly</name>
    <dbReference type="NCBI Taxonomy" id="441921"/>
    <lineage>
        <taxon>Eukaryota</taxon>
        <taxon>Metazoa</taxon>
        <taxon>Ecdysozoa</taxon>
        <taxon>Arthropoda</taxon>
        <taxon>Hexapoda</taxon>
        <taxon>Insecta</taxon>
        <taxon>Pterygota</taxon>
        <taxon>Neoptera</taxon>
        <taxon>Endopterygota</taxon>
        <taxon>Hymenoptera</taxon>
        <taxon>Tenthredinoidea</taxon>
        <taxon>Diprionidae</taxon>
        <taxon>Diprioninae</taxon>
        <taxon>Neodiprion</taxon>
    </lineage>
</organism>
<dbReference type="AlphaFoldDB" id="A0A6J0BLW2"/>
<sequence>MAHLKTPKMQKFRNKTETQSELSTPLKIPASPFLHKIGYGTGVHVFTLERSPKVGFTRSPWAIKKVSGLGKRNPHYSKRIQIEADILRNLNHPNVVGYRGFVTDVDGMPCLAMEQLHLSLGDMIEDMVNDGIAEPFPAANILSISFEVAKGLEYLHHEAHILHGDVKSFNILISKDRANVKLCDFGVSVPLTDSLEMDVSKAQYDYIGTECWSAPEILQDARIVTNKADMWAFGIVVWEMISLSLPHVESEEDSLDGNHLENPETEPMDVPGSDSFGFCETASRKYGTRPALPAINLGPEYQRVFKLFHACTDSDYKSRPSAKGVVKFFNNYVRIKAEDSYFW</sequence>
<feature type="compositionally biased region" description="Basic residues" evidence="1">
    <location>
        <begin position="1"/>
        <end position="13"/>
    </location>
</feature>
<dbReference type="Gene3D" id="1.10.510.10">
    <property type="entry name" value="Transferase(Phosphotransferase) domain 1"/>
    <property type="match status" value="1"/>
</dbReference>
<name>A0A6J0BLW2_NEOLC</name>